<name>A0A210PWC0_MIZYE</name>
<comment type="caution">
    <text evidence="1">Lacks conserved residue(s) required for the propagation of feature annotation.</text>
</comment>
<sequence length="307" mass="34167">MAVLTYLMLVVCVGQIRGAMMDVRPYKTYLLNLHNDYRRKVQPPAANMQIMVWNETLSNEAASWIQRCNFEYQNRGRGENLAFNTIKITTKEYFADALKAWYDEKNVYRLGTQTCGSACHYTQMVWYKTTQVGCAMVTCPSLNAFGRGIPNAWYLGCFYDPKGNWIGENPYEPGTPCSQCLDGQSCDNNLCTGSSKVCRDTKANCASWAQSGECKNNKEWMITNCPKSCNTCSGKNVGGNKTGSNSGNGSGSGSGRGRGSGDSRDDDQDETVCSNKINCCAGLKRRGYCRRYRKFMRENCKASCAQC</sequence>
<keyword evidence="3" id="KW-0732">Signal</keyword>
<feature type="region of interest" description="Disordered" evidence="2">
    <location>
        <begin position="243"/>
        <end position="270"/>
    </location>
</feature>
<evidence type="ECO:0000313" key="6">
    <source>
        <dbReference type="Proteomes" id="UP000242188"/>
    </source>
</evidence>
<dbReference type="SMART" id="SM00254">
    <property type="entry name" value="ShKT"/>
    <property type="match status" value="2"/>
</dbReference>
<dbReference type="SMART" id="SM00198">
    <property type="entry name" value="SCP"/>
    <property type="match status" value="1"/>
</dbReference>
<dbReference type="Gene3D" id="1.10.10.1940">
    <property type="match status" value="1"/>
</dbReference>
<keyword evidence="6" id="KW-1185">Reference proteome</keyword>
<protein>
    <submittedName>
        <fullName evidence="5">GLIPR1-like protein 1</fullName>
    </submittedName>
</protein>
<dbReference type="PROSITE" id="PS51670">
    <property type="entry name" value="SHKT"/>
    <property type="match status" value="2"/>
</dbReference>
<dbReference type="EMBL" id="NEDP02005450">
    <property type="protein sequence ID" value="OWF40756.1"/>
    <property type="molecule type" value="Genomic_DNA"/>
</dbReference>
<dbReference type="Proteomes" id="UP000242188">
    <property type="component" value="Unassembled WGS sequence"/>
</dbReference>
<evidence type="ECO:0000256" key="3">
    <source>
        <dbReference type="SAM" id="SignalP"/>
    </source>
</evidence>
<dbReference type="AlphaFoldDB" id="A0A210PWC0"/>
<dbReference type="InterPro" id="IPR003582">
    <property type="entry name" value="ShKT_dom"/>
</dbReference>
<accession>A0A210PWC0</accession>
<dbReference type="SUPFAM" id="SSF55797">
    <property type="entry name" value="PR-1-like"/>
    <property type="match status" value="1"/>
</dbReference>
<dbReference type="OrthoDB" id="10250153at2759"/>
<dbReference type="Pfam" id="PF01549">
    <property type="entry name" value="ShK"/>
    <property type="match status" value="2"/>
</dbReference>
<gene>
    <name evidence="5" type="ORF">KP79_PYT03839</name>
</gene>
<keyword evidence="1" id="KW-1015">Disulfide bond</keyword>
<dbReference type="InterPro" id="IPR014044">
    <property type="entry name" value="CAP_dom"/>
</dbReference>
<dbReference type="PANTHER" id="PTHR10334">
    <property type="entry name" value="CYSTEINE-RICH SECRETORY PROTEIN-RELATED"/>
    <property type="match status" value="1"/>
</dbReference>
<dbReference type="InterPro" id="IPR001283">
    <property type="entry name" value="CRISP-related"/>
</dbReference>
<organism evidence="5 6">
    <name type="scientific">Mizuhopecten yessoensis</name>
    <name type="common">Japanese scallop</name>
    <name type="synonym">Patinopecten yessoensis</name>
    <dbReference type="NCBI Taxonomy" id="6573"/>
    <lineage>
        <taxon>Eukaryota</taxon>
        <taxon>Metazoa</taxon>
        <taxon>Spiralia</taxon>
        <taxon>Lophotrochozoa</taxon>
        <taxon>Mollusca</taxon>
        <taxon>Bivalvia</taxon>
        <taxon>Autobranchia</taxon>
        <taxon>Pteriomorphia</taxon>
        <taxon>Pectinida</taxon>
        <taxon>Pectinoidea</taxon>
        <taxon>Pectinidae</taxon>
        <taxon>Mizuhopecten</taxon>
    </lineage>
</organism>
<dbReference type="STRING" id="6573.A0A210PWC0"/>
<dbReference type="PRINTS" id="PR00837">
    <property type="entry name" value="V5TPXLIKE"/>
</dbReference>
<comment type="caution">
    <text evidence="5">The sequence shown here is derived from an EMBL/GenBank/DDBJ whole genome shotgun (WGS) entry which is preliminary data.</text>
</comment>
<dbReference type="Gene3D" id="3.40.33.10">
    <property type="entry name" value="CAP"/>
    <property type="match status" value="1"/>
</dbReference>
<feature type="signal peptide" evidence="3">
    <location>
        <begin position="1"/>
        <end position="18"/>
    </location>
</feature>
<dbReference type="CDD" id="cd05380">
    <property type="entry name" value="CAP_euk"/>
    <property type="match status" value="1"/>
</dbReference>
<feature type="disulfide bond" evidence="1">
    <location>
        <begin position="273"/>
        <end position="307"/>
    </location>
</feature>
<proteinExistence type="predicted"/>
<feature type="compositionally biased region" description="Gly residues" evidence="2">
    <location>
        <begin position="243"/>
        <end position="260"/>
    </location>
</feature>
<feature type="disulfide bond" evidence="1">
    <location>
        <begin position="198"/>
        <end position="232"/>
    </location>
</feature>
<dbReference type="InterPro" id="IPR035940">
    <property type="entry name" value="CAP_sf"/>
</dbReference>
<dbReference type="Pfam" id="PF00188">
    <property type="entry name" value="CAP"/>
    <property type="match status" value="1"/>
</dbReference>
<feature type="chain" id="PRO_5013210743" evidence="3">
    <location>
        <begin position="19"/>
        <end position="307"/>
    </location>
</feature>
<feature type="domain" description="ShKT" evidence="4">
    <location>
        <begin position="273"/>
        <end position="307"/>
    </location>
</feature>
<evidence type="ECO:0000259" key="4">
    <source>
        <dbReference type="PROSITE" id="PS51670"/>
    </source>
</evidence>
<evidence type="ECO:0000256" key="2">
    <source>
        <dbReference type="SAM" id="MobiDB-lite"/>
    </source>
</evidence>
<reference evidence="5 6" key="1">
    <citation type="journal article" date="2017" name="Nat. Ecol. Evol.">
        <title>Scallop genome provides insights into evolution of bilaterian karyotype and development.</title>
        <authorList>
            <person name="Wang S."/>
            <person name="Zhang J."/>
            <person name="Jiao W."/>
            <person name="Li J."/>
            <person name="Xun X."/>
            <person name="Sun Y."/>
            <person name="Guo X."/>
            <person name="Huan P."/>
            <person name="Dong B."/>
            <person name="Zhang L."/>
            <person name="Hu X."/>
            <person name="Sun X."/>
            <person name="Wang J."/>
            <person name="Zhao C."/>
            <person name="Wang Y."/>
            <person name="Wang D."/>
            <person name="Huang X."/>
            <person name="Wang R."/>
            <person name="Lv J."/>
            <person name="Li Y."/>
            <person name="Zhang Z."/>
            <person name="Liu B."/>
            <person name="Lu W."/>
            <person name="Hui Y."/>
            <person name="Liang J."/>
            <person name="Zhou Z."/>
            <person name="Hou R."/>
            <person name="Li X."/>
            <person name="Liu Y."/>
            <person name="Li H."/>
            <person name="Ning X."/>
            <person name="Lin Y."/>
            <person name="Zhao L."/>
            <person name="Xing Q."/>
            <person name="Dou J."/>
            <person name="Li Y."/>
            <person name="Mao J."/>
            <person name="Guo H."/>
            <person name="Dou H."/>
            <person name="Li T."/>
            <person name="Mu C."/>
            <person name="Jiang W."/>
            <person name="Fu Q."/>
            <person name="Fu X."/>
            <person name="Miao Y."/>
            <person name="Liu J."/>
            <person name="Yu Q."/>
            <person name="Li R."/>
            <person name="Liao H."/>
            <person name="Li X."/>
            <person name="Kong Y."/>
            <person name="Jiang Z."/>
            <person name="Chourrout D."/>
            <person name="Li R."/>
            <person name="Bao Z."/>
        </authorList>
    </citation>
    <scope>NUCLEOTIDE SEQUENCE [LARGE SCALE GENOMIC DNA]</scope>
    <source>
        <strain evidence="5 6">PY_sf001</strain>
    </source>
</reference>
<feature type="domain" description="ShKT" evidence="4">
    <location>
        <begin position="198"/>
        <end position="232"/>
    </location>
</feature>
<evidence type="ECO:0000313" key="5">
    <source>
        <dbReference type="EMBL" id="OWF40756.1"/>
    </source>
</evidence>
<evidence type="ECO:0000256" key="1">
    <source>
        <dbReference type="PROSITE-ProRule" id="PRU01005"/>
    </source>
</evidence>